<dbReference type="Proteomes" id="UP000297855">
    <property type="component" value="Unassembled WGS sequence"/>
</dbReference>
<evidence type="ECO:0000313" key="3">
    <source>
        <dbReference type="Proteomes" id="UP000297855"/>
    </source>
</evidence>
<gene>
    <name evidence="2" type="ORF">EHO61_13645</name>
</gene>
<keyword evidence="3" id="KW-1185">Reference proteome</keyword>
<protein>
    <recommendedName>
        <fullName evidence="4">DUF202 domain-containing protein</fullName>
    </recommendedName>
</protein>
<dbReference type="EMBL" id="RQEV01000012">
    <property type="protein sequence ID" value="TGK17428.1"/>
    <property type="molecule type" value="Genomic_DNA"/>
</dbReference>
<name>A0A4R9GMG4_9LEPT</name>
<dbReference type="RefSeq" id="WP_135814105.1">
    <property type="nucleotide sequence ID" value="NZ_RQEV01000012.1"/>
</dbReference>
<evidence type="ECO:0008006" key="4">
    <source>
        <dbReference type="Google" id="ProtNLM"/>
    </source>
</evidence>
<keyword evidence="1" id="KW-1133">Transmembrane helix</keyword>
<dbReference type="OrthoDB" id="332239at2"/>
<sequence>MVLRLFMENFNRISAYRLAFGWTGLSFLFYFLSRPNFLFLCLGLGFFCLLAGIFFPHSFQEVYNRFRSAVLGIASFLVSLFLLIGYLLFWRPFLLLKGNREE</sequence>
<evidence type="ECO:0000256" key="1">
    <source>
        <dbReference type="SAM" id="Phobius"/>
    </source>
</evidence>
<organism evidence="2 3">
    <name type="scientific">Leptospira fluminis</name>
    <dbReference type="NCBI Taxonomy" id="2484979"/>
    <lineage>
        <taxon>Bacteria</taxon>
        <taxon>Pseudomonadati</taxon>
        <taxon>Spirochaetota</taxon>
        <taxon>Spirochaetia</taxon>
        <taxon>Leptospirales</taxon>
        <taxon>Leptospiraceae</taxon>
        <taxon>Leptospira</taxon>
    </lineage>
</organism>
<keyword evidence="1" id="KW-0812">Transmembrane</keyword>
<feature type="transmembrane region" description="Helical" evidence="1">
    <location>
        <begin position="14"/>
        <end position="31"/>
    </location>
</feature>
<feature type="transmembrane region" description="Helical" evidence="1">
    <location>
        <begin position="68"/>
        <end position="89"/>
    </location>
</feature>
<comment type="caution">
    <text evidence="2">The sequence shown here is derived from an EMBL/GenBank/DDBJ whole genome shotgun (WGS) entry which is preliminary data.</text>
</comment>
<feature type="transmembrane region" description="Helical" evidence="1">
    <location>
        <begin position="37"/>
        <end position="56"/>
    </location>
</feature>
<evidence type="ECO:0000313" key="2">
    <source>
        <dbReference type="EMBL" id="TGK17428.1"/>
    </source>
</evidence>
<accession>A0A4R9GMG4</accession>
<dbReference type="AlphaFoldDB" id="A0A4R9GMG4"/>
<keyword evidence="1" id="KW-0472">Membrane</keyword>
<reference evidence="2" key="1">
    <citation type="journal article" date="2019" name="PLoS Negl. Trop. Dis.">
        <title>Revisiting the worldwide diversity of Leptospira species in the environment.</title>
        <authorList>
            <person name="Vincent A.T."/>
            <person name="Schiettekatte O."/>
            <person name="Bourhy P."/>
            <person name="Veyrier F.J."/>
            <person name="Picardeau M."/>
        </authorList>
    </citation>
    <scope>NUCLEOTIDE SEQUENCE [LARGE SCALE GENOMIC DNA]</scope>
    <source>
        <strain evidence="2">SCS5</strain>
    </source>
</reference>
<proteinExistence type="predicted"/>